<evidence type="ECO:0000259" key="16">
    <source>
        <dbReference type="PROSITE" id="PS51134"/>
    </source>
</evidence>
<dbReference type="InterPro" id="IPR013150">
    <property type="entry name" value="TFIIB_cyclin"/>
</dbReference>
<evidence type="ECO:0000256" key="14">
    <source>
        <dbReference type="PROSITE-ProRule" id="PRU00469"/>
    </source>
</evidence>
<evidence type="ECO:0000256" key="5">
    <source>
        <dbReference type="ARBA" id="ARBA00022833"/>
    </source>
</evidence>
<keyword evidence="6" id="KW-0805">Transcription regulation</keyword>
<keyword evidence="5" id="KW-0862">Zinc</keyword>
<dbReference type="GO" id="GO:0017025">
    <property type="term" value="F:TBP-class protein binding"/>
    <property type="evidence" value="ECO:0007669"/>
    <property type="project" value="InterPro"/>
</dbReference>
<dbReference type="Gene3D" id="2.20.25.10">
    <property type="match status" value="1"/>
</dbReference>
<keyword evidence="7" id="KW-0010">Activator</keyword>
<evidence type="ECO:0000256" key="4">
    <source>
        <dbReference type="ARBA" id="ARBA00022771"/>
    </source>
</evidence>
<evidence type="ECO:0000256" key="8">
    <source>
        <dbReference type="ARBA" id="ARBA00023163"/>
    </source>
</evidence>
<feature type="region of interest" description="Disordered" evidence="15">
    <location>
        <begin position="181"/>
        <end position="202"/>
    </location>
</feature>
<dbReference type="Proteomes" id="UP001283361">
    <property type="component" value="Unassembled WGS sequence"/>
</dbReference>
<evidence type="ECO:0000256" key="9">
    <source>
        <dbReference type="ARBA" id="ARBA00023242"/>
    </source>
</evidence>
<organism evidence="17 18">
    <name type="scientific">Elysia crispata</name>
    <name type="common">lettuce slug</name>
    <dbReference type="NCBI Taxonomy" id="231223"/>
    <lineage>
        <taxon>Eukaryota</taxon>
        <taxon>Metazoa</taxon>
        <taxon>Spiralia</taxon>
        <taxon>Lophotrochozoa</taxon>
        <taxon>Mollusca</taxon>
        <taxon>Gastropoda</taxon>
        <taxon>Heterobranchia</taxon>
        <taxon>Euthyneura</taxon>
        <taxon>Panpulmonata</taxon>
        <taxon>Sacoglossa</taxon>
        <taxon>Placobranchoidea</taxon>
        <taxon>Plakobranchidae</taxon>
        <taxon>Elysia</taxon>
    </lineage>
</organism>
<proteinExistence type="predicted"/>
<keyword evidence="18" id="KW-1185">Reference proteome</keyword>
<sequence>MKVDISQSYATYKQFMPRESEHGNQTTAAATSNLIQAAATRNFIPAASTSNLTVTAAAATSNLTVIPAAAPATSISGREMPLKCQFCQEESVVEEDVGDGREQLICVECGAVATSASQLPKPVTSTPISKFCAAPTFVDEDNSCDGAICLSCGDSLQLGELKFCDECKYLEEQHESFCDKKPDDTVRNNLSDPPGQEDEEQKKNFALNSSSTQRVCPSCGSLDLVTDQLGTEEQTVCGACGQVVGSQNFTTNESEISLTRTFGNQAQTLPRFAHRPSQCYGYKVGLEKISFVHQKLALSNHIKEDADEMFGQLLYMPVVINKSIQSKEHIAVACVYIACRRDNLPVSMVHFQDYRDTNKLFIRAIKIATTHLKIKLLPPALGTQVSQVFGSVRLGAGGANSSKMLSQVRDIMFLCRDAWLTSGRHCQPMILLALYYVYLNSEICQKRISLTKFCSKFELPPISKRISSDFQRLFLRLASHLPWTKTNQVKHSTIHLYIEDILKYKKSLLHLAFEKPETGKECVPWERKSNETDSVFLSDSVASPSCPRKDVLMPASFKRAREAEPVARAPEAVIPAHLDLDCPEIKATDFPEDEISSYILTSVELDRIKEAKENVFTEKKPRLK</sequence>
<evidence type="ECO:0000313" key="17">
    <source>
        <dbReference type="EMBL" id="KAK3769888.1"/>
    </source>
</evidence>
<evidence type="ECO:0000256" key="15">
    <source>
        <dbReference type="SAM" id="MobiDB-lite"/>
    </source>
</evidence>
<protein>
    <recommendedName>
        <fullName evidence="11">Transcription factor IIIB 50 kDa subunit</fullName>
    </recommendedName>
    <alternativeName>
        <fullName evidence="12">B-related factor 2</fullName>
    </alternativeName>
    <alternativeName>
        <fullName evidence="10">General transcription factor TFIIB</fullName>
    </alternativeName>
</protein>
<dbReference type="AlphaFoldDB" id="A0AAE1DHR0"/>
<dbReference type="Gene3D" id="1.10.472.10">
    <property type="entry name" value="Cyclin-like"/>
    <property type="match status" value="1"/>
</dbReference>
<dbReference type="InterPro" id="IPR013137">
    <property type="entry name" value="Znf_TFIIB"/>
</dbReference>
<feature type="domain" description="TFIIB-type" evidence="16">
    <location>
        <begin position="212"/>
        <end position="245"/>
    </location>
</feature>
<keyword evidence="4 14" id="KW-0863">Zinc-finger</keyword>
<dbReference type="EMBL" id="JAWDGP010003877">
    <property type="protein sequence ID" value="KAK3769888.1"/>
    <property type="molecule type" value="Genomic_DNA"/>
</dbReference>
<evidence type="ECO:0000256" key="3">
    <source>
        <dbReference type="ARBA" id="ARBA00022737"/>
    </source>
</evidence>
<dbReference type="GO" id="GO:0070897">
    <property type="term" value="P:transcription preinitiation complex assembly"/>
    <property type="evidence" value="ECO:0007669"/>
    <property type="project" value="InterPro"/>
</dbReference>
<evidence type="ECO:0000256" key="6">
    <source>
        <dbReference type="ARBA" id="ARBA00023015"/>
    </source>
</evidence>
<dbReference type="SUPFAM" id="SSF47954">
    <property type="entry name" value="Cyclin-like"/>
    <property type="match status" value="1"/>
</dbReference>
<keyword evidence="9" id="KW-0539">Nucleus</keyword>
<dbReference type="GO" id="GO:0097550">
    <property type="term" value="C:transcription preinitiation complex"/>
    <property type="evidence" value="ECO:0007669"/>
    <property type="project" value="TreeGrafter"/>
</dbReference>
<dbReference type="PROSITE" id="PS51134">
    <property type="entry name" value="ZF_TFIIB"/>
    <property type="match status" value="1"/>
</dbReference>
<dbReference type="InterPro" id="IPR000812">
    <property type="entry name" value="TFIIB"/>
</dbReference>
<comment type="caution">
    <text evidence="17">The sequence shown here is derived from an EMBL/GenBank/DDBJ whole genome shotgun (WGS) entry which is preliminary data.</text>
</comment>
<evidence type="ECO:0000256" key="12">
    <source>
        <dbReference type="ARBA" id="ARBA00042630"/>
    </source>
</evidence>
<dbReference type="PANTHER" id="PTHR11618:SF13">
    <property type="entry name" value="TRANSCRIPTION INITIATION FACTOR IIB"/>
    <property type="match status" value="1"/>
</dbReference>
<dbReference type="InterPro" id="IPR054078">
    <property type="entry name" value="BRF2-like_C"/>
</dbReference>
<dbReference type="GO" id="GO:0008270">
    <property type="term" value="F:zinc ion binding"/>
    <property type="evidence" value="ECO:0007669"/>
    <property type="project" value="UniProtKB-KW"/>
</dbReference>
<comment type="subcellular location">
    <subcellularLocation>
        <location evidence="1">Nucleus</location>
    </subcellularLocation>
</comment>
<evidence type="ECO:0000256" key="2">
    <source>
        <dbReference type="ARBA" id="ARBA00022723"/>
    </source>
</evidence>
<evidence type="ECO:0000256" key="13">
    <source>
        <dbReference type="ARBA" id="ARBA00045875"/>
    </source>
</evidence>
<dbReference type="InterPro" id="IPR036915">
    <property type="entry name" value="Cyclin-like_sf"/>
</dbReference>
<keyword evidence="2" id="KW-0479">Metal-binding</keyword>
<comment type="function">
    <text evidence="13">General activator of RNA polymerase III transcription. Factor exclusively required for RNA polymerase III transcription of genes with promoter elements upstream of the initiation sites. Contributes to the regulation of gene expression; functions as activator in the absence of oxidative stress. Down-regulates expression of target genes in response to oxidative stress. Overexpression protects cells against apoptosis in response to oxidative stress.</text>
</comment>
<gene>
    <name evidence="17" type="ORF">RRG08_036933</name>
</gene>
<dbReference type="Pfam" id="PF00382">
    <property type="entry name" value="TFIIB"/>
    <property type="match status" value="1"/>
</dbReference>
<evidence type="ECO:0000256" key="10">
    <source>
        <dbReference type="ARBA" id="ARBA00031706"/>
    </source>
</evidence>
<evidence type="ECO:0000313" key="18">
    <source>
        <dbReference type="Proteomes" id="UP001283361"/>
    </source>
</evidence>
<dbReference type="PANTHER" id="PTHR11618">
    <property type="entry name" value="TRANSCRIPTION INITIATION FACTOR IIB-RELATED"/>
    <property type="match status" value="1"/>
</dbReference>
<keyword evidence="8" id="KW-0804">Transcription</keyword>
<evidence type="ECO:0000256" key="7">
    <source>
        <dbReference type="ARBA" id="ARBA00023159"/>
    </source>
</evidence>
<reference evidence="17" key="1">
    <citation type="journal article" date="2023" name="G3 (Bethesda)">
        <title>A reference genome for the long-term kleptoplast-retaining sea slug Elysia crispata morphotype clarki.</title>
        <authorList>
            <person name="Eastman K.E."/>
            <person name="Pendleton A.L."/>
            <person name="Shaikh M.A."/>
            <person name="Suttiyut T."/>
            <person name="Ogas R."/>
            <person name="Tomko P."/>
            <person name="Gavelis G."/>
            <person name="Widhalm J.R."/>
            <person name="Wisecaver J.H."/>
        </authorList>
    </citation>
    <scope>NUCLEOTIDE SEQUENCE</scope>
    <source>
        <strain evidence="17">ECLA1</strain>
    </source>
</reference>
<evidence type="ECO:0000256" key="1">
    <source>
        <dbReference type="ARBA" id="ARBA00004123"/>
    </source>
</evidence>
<evidence type="ECO:0000256" key="11">
    <source>
        <dbReference type="ARBA" id="ARBA00039848"/>
    </source>
</evidence>
<accession>A0AAE1DHR0</accession>
<dbReference type="Pfam" id="PF21886">
    <property type="entry name" value="BRF2-like_C_cyclin_rpt"/>
    <property type="match status" value="1"/>
</dbReference>
<name>A0AAE1DHR0_9GAST</name>
<keyword evidence="3" id="KW-0677">Repeat</keyword>
<dbReference type="GO" id="GO:0005634">
    <property type="term" value="C:nucleus"/>
    <property type="evidence" value="ECO:0007669"/>
    <property type="project" value="UniProtKB-SubCell"/>
</dbReference>